<organism evidence="2 3">
    <name type="scientific">Duganella alba</name>
    <dbReference type="NCBI Taxonomy" id="2666081"/>
    <lineage>
        <taxon>Bacteria</taxon>
        <taxon>Pseudomonadati</taxon>
        <taxon>Pseudomonadota</taxon>
        <taxon>Betaproteobacteria</taxon>
        <taxon>Burkholderiales</taxon>
        <taxon>Oxalobacteraceae</taxon>
        <taxon>Telluria group</taxon>
        <taxon>Duganella</taxon>
    </lineage>
</organism>
<keyword evidence="2" id="KW-0969">Cilium</keyword>
<name>A0A6L5QEK3_9BURK</name>
<dbReference type="Proteomes" id="UP000481037">
    <property type="component" value="Unassembled WGS sequence"/>
</dbReference>
<evidence type="ECO:0000313" key="3">
    <source>
        <dbReference type="Proteomes" id="UP000481037"/>
    </source>
</evidence>
<keyword evidence="3" id="KW-1185">Reference proteome</keyword>
<feature type="non-terminal residue" evidence="2">
    <location>
        <position position="132"/>
    </location>
</feature>
<reference evidence="2 3" key="1">
    <citation type="submission" date="2019-11" db="EMBL/GenBank/DDBJ databases">
        <title>Novel species isolated from a subtropical stream in China.</title>
        <authorList>
            <person name="Lu H."/>
        </authorList>
    </citation>
    <scope>NUCLEOTIDE SEQUENCE [LARGE SCALE GENOMIC DNA]</scope>
    <source>
        <strain evidence="2 3">FT25W</strain>
    </source>
</reference>
<accession>A0A6L5QEK3</accession>
<sequence>MPRLDAALPPVTPADGAGGGAAVADGRQAAFQRAIQNLVGQTVSAEVISKMKDGSYLVKVADNAVRMMLPGDTQVGSEVPLTVLSAQPRPTFQLGNSPPGSAATVLYSEGGADGGEPAAALPSQGAAVYVPG</sequence>
<comment type="caution">
    <text evidence="2">The sequence shown here is derived from an EMBL/GenBank/DDBJ whole genome shotgun (WGS) entry which is preliminary data.</text>
</comment>
<evidence type="ECO:0000256" key="1">
    <source>
        <dbReference type="SAM" id="MobiDB-lite"/>
    </source>
</evidence>
<protein>
    <submittedName>
        <fullName evidence="2">Flagellar hook-length control protein FliK</fullName>
    </submittedName>
</protein>
<keyword evidence="2" id="KW-0966">Cell projection</keyword>
<keyword evidence="2" id="KW-0282">Flagellum</keyword>
<gene>
    <name evidence="2" type="ORF">GJ697_10010</name>
</gene>
<dbReference type="EMBL" id="WKJM01000007">
    <property type="protein sequence ID" value="MRX08167.1"/>
    <property type="molecule type" value="Genomic_DNA"/>
</dbReference>
<proteinExistence type="predicted"/>
<feature type="region of interest" description="Disordered" evidence="1">
    <location>
        <begin position="1"/>
        <end position="21"/>
    </location>
</feature>
<dbReference type="AlphaFoldDB" id="A0A6L5QEK3"/>
<evidence type="ECO:0000313" key="2">
    <source>
        <dbReference type="EMBL" id="MRX08167.1"/>
    </source>
</evidence>